<dbReference type="EMBL" id="BMRG01000004">
    <property type="protein sequence ID" value="GGP52765.1"/>
    <property type="molecule type" value="Genomic_DNA"/>
</dbReference>
<dbReference type="InterPro" id="IPR045935">
    <property type="entry name" value="DUF6355"/>
</dbReference>
<keyword evidence="3" id="KW-1185">Reference proteome</keyword>
<evidence type="ECO:0000313" key="2">
    <source>
        <dbReference type="EMBL" id="GGP52765.1"/>
    </source>
</evidence>
<evidence type="ECO:0000313" key="3">
    <source>
        <dbReference type="Proteomes" id="UP000639606"/>
    </source>
</evidence>
<sequence length="101" mass="10745">MIRNTRAGVVRLAAATAAVAFMFVGTGSIANAAMAADKPCGYSESEGSAWYNHCTSDGSKIWIKIDVVAGLDSERCVNPGTTKLGPAWSTRGAWYDRLCNR</sequence>
<organism evidence="2 3">
    <name type="scientific">Saccharothrix coeruleofusca</name>
    <dbReference type="NCBI Taxonomy" id="33919"/>
    <lineage>
        <taxon>Bacteria</taxon>
        <taxon>Bacillati</taxon>
        <taxon>Actinomycetota</taxon>
        <taxon>Actinomycetes</taxon>
        <taxon>Pseudonocardiales</taxon>
        <taxon>Pseudonocardiaceae</taxon>
        <taxon>Saccharothrix</taxon>
    </lineage>
</organism>
<name>A0A918AKG0_9PSEU</name>
<proteinExistence type="predicted"/>
<feature type="signal peptide" evidence="1">
    <location>
        <begin position="1"/>
        <end position="32"/>
    </location>
</feature>
<protein>
    <recommendedName>
        <fullName evidence="4">Secreted protein</fullName>
    </recommendedName>
</protein>
<evidence type="ECO:0000256" key="1">
    <source>
        <dbReference type="SAM" id="SignalP"/>
    </source>
</evidence>
<dbReference type="Proteomes" id="UP000639606">
    <property type="component" value="Unassembled WGS sequence"/>
</dbReference>
<reference evidence="2" key="2">
    <citation type="submission" date="2020-09" db="EMBL/GenBank/DDBJ databases">
        <authorList>
            <person name="Sun Q."/>
            <person name="Ohkuma M."/>
        </authorList>
    </citation>
    <scope>NUCLEOTIDE SEQUENCE</scope>
    <source>
        <strain evidence="2">JCM 3313</strain>
    </source>
</reference>
<comment type="caution">
    <text evidence="2">The sequence shown here is derived from an EMBL/GenBank/DDBJ whole genome shotgun (WGS) entry which is preliminary data.</text>
</comment>
<evidence type="ECO:0008006" key="4">
    <source>
        <dbReference type="Google" id="ProtNLM"/>
    </source>
</evidence>
<gene>
    <name evidence="2" type="ORF">GCM10010185_26100</name>
</gene>
<dbReference type="Pfam" id="PF19882">
    <property type="entry name" value="DUF6355"/>
    <property type="match status" value="1"/>
</dbReference>
<dbReference type="AlphaFoldDB" id="A0A918AKG0"/>
<reference evidence="2" key="1">
    <citation type="journal article" date="2014" name="Int. J. Syst. Evol. Microbiol.">
        <title>Complete genome sequence of Corynebacterium casei LMG S-19264T (=DSM 44701T), isolated from a smear-ripened cheese.</title>
        <authorList>
            <consortium name="US DOE Joint Genome Institute (JGI-PGF)"/>
            <person name="Walter F."/>
            <person name="Albersmeier A."/>
            <person name="Kalinowski J."/>
            <person name="Ruckert C."/>
        </authorList>
    </citation>
    <scope>NUCLEOTIDE SEQUENCE</scope>
    <source>
        <strain evidence="2">JCM 3313</strain>
    </source>
</reference>
<accession>A0A918AKG0</accession>
<feature type="chain" id="PRO_5037747761" description="Secreted protein" evidence="1">
    <location>
        <begin position="33"/>
        <end position="101"/>
    </location>
</feature>
<keyword evidence="1" id="KW-0732">Signal</keyword>